<keyword evidence="2" id="KW-1185">Reference proteome</keyword>
<dbReference type="RefSeq" id="WP_187966359.1">
    <property type="nucleotide sequence ID" value="NZ_JACVDC010000051.1"/>
</dbReference>
<comment type="caution">
    <text evidence="1">The sequence shown here is derived from an EMBL/GenBank/DDBJ whole genome shotgun (WGS) entry which is preliminary data.</text>
</comment>
<sequence>MKFQIPIPLPSSLNRKELEIFHSLNQETYGLELARKVAGKLKQHPTRLNENGYYVGGGGLYHSHRDYCGIGLYFFEGKFTLGEVNDAMGPCPVLITFDEEEEFVEWLANQSDQSMSLMVRNDHLPFNFNNQTITKIRLEYFLEEEYDPVWNSYGAYVKKRKINE</sequence>
<gene>
    <name evidence="1" type="ORF">IBL28_14695</name>
</gene>
<organism evidence="1 2">
    <name type="scientific">Sinomicrobium weinanense</name>
    <dbReference type="NCBI Taxonomy" id="2842200"/>
    <lineage>
        <taxon>Bacteria</taxon>
        <taxon>Pseudomonadati</taxon>
        <taxon>Bacteroidota</taxon>
        <taxon>Flavobacteriia</taxon>
        <taxon>Flavobacteriales</taxon>
        <taxon>Flavobacteriaceae</taxon>
        <taxon>Sinomicrobium</taxon>
    </lineage>
</organism>
<dbReference type="Proteomes" id="UP000653730">
    <property type="component" value="Unassembled WGS sequence"/>
</dbReference>
<protein>
    <submittedName>
        <fullName evidence="1">Uncharacterized protein</fullName>
    </submittedName>
</protein>
<reference evidence="1 2" key="1">
    <citation type="submission" date="2020-09" db="EMBL/GenBank/DDBJ databases">
        <title>Sinomicrobium weinanense sp. nov., a halophilic bacteria isolated from saline-alkali soil.</title>
        <authorList>
            <person name="Wu P."/>
            <person name="Ren H."/>
            <person name="Mei Y."/>
            <person name="Liang Y."/>
            <person name="Chen Z."/>
        </authorList>
    </citation>
    <scope>NUCLEOTIDE SEQUENCE [LARGE SCALE GENOMIC DNA]</scope>
    <source>
        <strain evidence="1 2">FJxs</strain>
    </source>
</reference>
<dbReference type="AlphaFoldDB" id="A0A926JTR9"/>
<evidence type="ECO:0000313" key="1">
    <source>
        <dbReference type="EMBL" id="MBC9797221.1"/>
    </source>
</evidence>
<dbReference type="EMBL" id="JACVDC010000051">
    <property type="protein sequence ID" value="MBC9797221.1"/>
    <property type="molecule type" value="Genomic_DNA"/>
</dbReference>
<proteinExistence type="predicted"/>
<name>A0A926JTR9_9FLAO</name>
<accession>A0A926JTR9</accession>
<evidence type="ECO:0000313" key="2">
    <source>
        <dbReference type="Proteomes" id="UP000653730"/>
    </source>
</evidence>